<accession>A0A1C4EMQ3</accession>
<dbReference type="EMBL" id="FMBI01000033">
    <property type="protein sequence ID" value="SCC44873.1"/>
    <property type="molecule type" value="Genomic_DNA"/>
</dbReference>
<name>A0A1C4EMQ3_BACTU</name>
<evidence type="ECO:0000313" key="1">
    <source>
        <dbReference type="EMBL" id="SCC44873.1"/>
    </source>
</evidence>
<dbReference type="RefSeq" id="WP_000163727.1">
    <property type="nucleotide sequence ID" value="NZ_FMBI01000033.1"/>
</dbReference>
<organism evidence="1 2">
    <name type="scientific">Bacillus thuringiensis</name>
    <dbReference type="NCBI Taxonomy" id="1428"/>
    <lineage>
        <taxon>Bacteria</taxon>
        <taxon>Bacillati</taxon>
        <taxon>Bacillota</taxon>
        <taxon>Bacilli</taxon>
        <taxon>Bacillales</taxon>
        <taxon>Bacillaceae</taxon>
        <taxon>Bacillus</taxon>
        <taxon>Bacillus cereus group</taxon>
    </lineage>
</organism>
<protein>
    <submittedName>
        <fullName evidence="1">Uncharacterized protein</fullName>
    </submittedName>
</protein>
<gene>
    <name evidence="1" type="ORF">BTT61001_03351</name>
</gene>
<proteinExistence type="predicted"/>
<evidence type="ECO:0000313" key="2">
    <source>
        <dbReference type="Proteomes" id="UP000195991"/>
    </source>
</evidence>
<dbReference type="Proteomes" id="UP000195991">
    <property type="component" value="Unassembled WGS sequence"/>
</dbReference>
<reference evidence="1 2" key="1">
    <citation type="submission" date="2016-08" db="EMBL/GenBank/DDBJ databases">
        <authorList>
            <person name="Seilhamer J.J."/>
        </authorList>
    </citation>
    <scope>NUCLEOTIDE SEQUENCE [LARGE SCALE GENOMIC DNA]</scope>
    <source>
        <strain evidence="1 2">IEBC_T61001</strain>
    </source>
</reference>
<dbReference type="AlphaFoldDB" id="A0A1C4EMQ3"/>
<sequence>MTKLINIRGEEVRTEELTRGCEIPSTIPLELLTLLKRLGNDSGEVKGVAQSAMTKMLSISSQSILDSLGYPIFTVIYTLEKAKIIERTGMIEGTQSYAILFDRVNEISNYINEKRIKREKQEKARREEYEIRKSDTFF</sequence>